<keyword evidence="1" id="KW-0472">Membrane</keyword>
<dbReference type="AlphaFoldDB" id="A0A0F9AHA8"/>
<dbReference type="EMBL" id="LAZR01054741">
    <property type="protein sequence ID" value="KKK77884.1"/>
    <property type="molecule type" value="Genomic_DNA"/>
</dbReference>
<proteinExistence type="predicted"/>
<protein>
    <submittedName>
        <fullName evidence="2">Uncharacterized protein</fullName>
    </submittedName>
</protein>
<sequence>MEAGYVLGAMVDFVLRVAVYFGFIGSGSLAVDKDFDPLMGMPKMTGFCVKFSSIN</sequence>
<accession>A0A0F9AHA8</accession>
<evidence type="ECO:0000313" key="2">
    <source>
        <dbReference type="EMBL" id="KKK77884.1"/>
    </source>
</evidence>
<feature type="transmembrane region" description="Helical" evidence="1">
    <location>
        <begin position="13"/>
        <end position="31"/>
    </location>
</feature>
<gene>
    <name evidence="2" type="ORF">LCGC14_2849110</name>
</gene>
<comment type="caution">
    <text evidence="2">The sequence shown here is derived from an EMBL/GenBank/DDBJ whole genome shotgun (WGS) entry which is preliminary data.</text>
</comment>
<evidence type="ECO:0000256" key="1">
    <source>
        <dbReference type="SAM" id="Phobius"/>
    </source>
</evidence>
<keyword evidence="1" id="KW-1133">Transmembrane helix</keyword>
<keyword evidence="1" id="KW-0812">Transmembrane</keyword>
<reference evidence="2" key="1">
    <citation type="journal article" date="2015" name="Nature">
        <title>Complex archaea that bridge the gap between prokaryotes and eukaryotes.</title>
        <authorList>
            <person name="Spang A."/>
            <person name="Saw J.H."/>
            <person name="Jorgensen S.L."/>
            <person name="Zaremba-Niedzwiedzka K."/>
            <person name="Martijn J."/>
            <person name="Lind A.E."/>
            <person name="van Eijk R."/>
            <person name="Schleper C."/>
            <person name="Guy L."/>
            <person name="Ettema T.J."/>
        </authorList>
    </citation>
    <scope>NUCLEOTIDE SEQUENCE</scope>
</reference>
<organism evidence="2">
    <name type="scientific">marine sediment metagenome</name>
    <dbReference type="NCBI Taxonomy" id="412755"/>
    <lineage>
        <taxon>unclassified sequences</taxon>
        <taxon>metagenomes</taxon>
        <taxon>ecological metagenomes</taxon>
    </lineage>
</organism>
<name>A0A0F9AHA8_9ZZZZ</name>